<name>A0A1Z5KMX3_FISSO</name>
<keyword evidence="3" id="KW-1185">Reference proteome</keyword>
<sequence>MTGIQTEPLSSARQQAYRTSLRRYVAEKWGAHDDIDESKSEESENESVAGHFRATLSNAASKLRFPLRQKDRTPDLDRSANSDDEADDGKSLISALSKTASNITTTLLKGTTMIKTVTHRAQTEQSTDDSSMGELIGKEISSNSMKPHDHCRDDDSSTSSLDSLHDPIDDVSPEDMPDKELQVSSNQHSTEHKRPTYRAKTAGSGCHAGRSKRPARSKLDDHDVRGEADHKKIGNRVDLGATTKDPLPKAGRRTAPTERGVRRTKSHNCDTKHRKHRDNHHEHRATQPKAITSPKSPHHVPSGSSLQRKNKECEKKDRSPTTIPKTCSRSGVSTEEKRRGVQRAKSHDLAHMHRRVERRTNLLNFSSDL</sequence>
<feature type="compositionally biased region" description="Basic and acidic residues" evidence="1">
    <location>
        <begin position="255"/>
        <end position="271"/>
    </location>
</feature>
<feature type="compositionally biased region" description="Polar residues" evidence="1">
    <location>
        <begin position="320"/>
        <end position="333"/>
    </location>
</feature>
<dbReference type="EMBL" id="BDSP01000257">
    <property type="protein sequence ID" value="GAX27465.1"/>
    <property type="molecule type" value="Genomic_DNA"/>
</dbReference>
<evidence type="ECO:0000256" key="1">
    <source>
        <dbReference type="SAM" id="MobiDB-lite"/>
    </source>
</evidence>
<feature type="region of interest" description="Disordered" evidence="1">
    <location>
        <begin position="29"/>
        <end position="89"/>
    </location>
</feature>
<gene>
    <name evidence="2" type="ORF">FisN_23Hh070</name>
</gene>
<dbReference type="Proteomes" id="UP000198406">
    <property type="component" value="Unassembled WGS sequence"/>
</dbReference>
<protein>
    <submittedName>
        <fullName evidence="2">Uncharacterized protein</fullName>
    </submittedName>
</protein>
<accession>A0A1Z5KMX3</accession>
<proteinExistence type="predicted"/>
<feature type="compositionally biased region" description="Basic and acidic residues" evidence="1">
    <location>
        <begin position="334"/>
        <end position="349"/>
    </location>
</feature>
<dbReference type="InParanoid" id="A0A1Z5KMX3"/>
<feature type="compositionally biased region" description="Basic and acidic residues" evidence="1">
    <location>
        <begin position="68"/>
        <end position="81"/>
    </location>
</feature>
<organism evidence="2 3">
    <name type="scientific">Fistulifera solaris</name>
    <name type="common">Oleaginous diatom</name>
    <dbReference type="NCBI Taxonomy" id="1519565"/>
    <lineage>
        <taxon>Eukaryota</taxon>
        <taxon>Sar</taxon>
        <taxon>Stramenopiles</taxon>
        <taxon>Ochrophyta</taxon>
        <taxon>Bacillariophyta</taxon>
        <taxon>Bacillariophyceae</taxon>
        <taxon>Bacillariophycidae</taxon>
        <taxon>Naviculales</taxon>
        <taxon>Naviculaceae</taxon>
        <taxon>Fistulifera</taxon>
    </lineage>
</organism>
<evidence type="ECO:0000313" key="2">
    <source>
        <dbReference type="EMBL" id="GAX27465.1"/>
    </source>
</evidence>
<feature type="region of interest" description="Disordered" evidence="1">
    <location>
        <begin position="140"/>
        <end position="349"/>
    </location>
</feature>
<feature type="compositionally biased region" description="Basic and acidic residues" evidence="1">
    <location>
        <begin position="146"/>
        <end position="155"/>
    </location>
</feature>
<feature type="compositionally biased region" description="Basic and acidic residues" evidence="1">
    <location>
        <begin position="29"/>
        <end position="42"/>
    </location>
</feature>
<feature type="compositionally biased region" description="Basic and acidic residues" evidence="1">
    <location>
        <begin position="309"/>
        <end position="319"/>
    </location>
</feature>
<dbReference type="AlphaFoldDB" id="A0A1Z5KMX3"/>
<feature type="compositionally biased region" description="Basic and acidic residues" evidence="1">
    <location>
        <begin position="217"/>
        <end position="232"/>
    </location>
</feature>
<reference evidence="2 3" key="1">
    <citation type="journal article" date="2015" name="Plant Cell">
        <title>Oil accumulation by the oleaginous diatom Fistulifera solaris as revealed by the genome and transcriptome.</title>
        <authorList>
            <person name="Tanaka T."/>
            <person name="Maeda Y."/>
            <person name="Veluchamy A."/>
            <person name="Tanaka M."/>
            <person name="Abida H."/>
            <person name="Marechal E."/>
            <person name="Bowler C."/>
            <person name="Muto M."/>
            <person name="Sunaga Y."/>
            <person name="Tanaka M."/>
            <person name="Yoshino T."/>
            <person name="Taniguchi T."/>
            <person name="Fukuda Y."/>
            <person name="Nemoto M."/>
            <person name="Matsumoto M."/>
            <person name="Wong P.S."/>
            <person name="Aburatani S."/>
            <person name="Fujibuchi W."/>
        </authorList>
    </citation>
    <scope>NUCLEOTIDE SEQUENCE [LARGE SCALE GENOMIC DNA]</scope>
    <source>
        <strain evidence="2 3">JPCC DA0580</strain>
    </source>
</reference>
<comment type="caution">
    <text evidence="2">The sequence shown here is derived from an EMBL/GenBank/DDBJ whole genome shotgun (WGS) entry which is preliminary data.</text>
</comment>
<evidence type="ECO:0000313" key="3">
    <source>
        <dbReference type="Proteomes" id="UP000198406"/>
    </source>
</evidence>